<evidence type="ECO:0000313" key="9">
    <source>
        <dbReference type="Proteomes" id="UP000635071"/>
    </source>
</evidence>
<evidence type="ECO:0000256" key="4">
    <source>
        <dbReference type="ARBA" id="ARBA00022801"/>
    </source>
</evidence>
<evidence type="ECO:0000256" key="6">
    <source>
        <dbReference type="ARBA" id="ARBA00023180"/>
    </source>
</evidence>
<keyword evidence="6" id="KW-0325">Glycoprotein</keyword>
<feature type="chain" id="PRO_5038092999" evidence="7">
    <location>
        <begin position="22"/>
        <end position="263"/>
    </location>
</feature>
<dbReference type="RefSeq" id="WP_188761541.1">
    <property type="nucleotide sequence ID" value="NZ_BMJM01000002.1"/>
</dbReference>
<dbReference type="Gene3D" id="1.10.575.10">
    <property type="entry name" value="P1 Nuclease"/>
    <property type="match status" value="1"/>
</dbReference>
<reference evidence="8" key="1">
    <citation type="journal article" date="2014" name="Int. J. Syst. Evol. Microbiol.">
        <title>Complete genome sequence of Corynebacterium casei LMG S-19264T (=DSM 44701T), isolated from a smear-ripened cheese.</title>
        <authorList>
            <consortium name="US DOE Joint Genome Institute (JGI-PGF)"/>
            <person name="Walter F."/>
            <person name="Albersmeier A."/>
            <person name="Kalinowski J."/>
            <person name="Ruckert C."/>
        </authorList>
    </citation>
    <scope>NUCLEOTIDE SEQUENCE</scope>
    <source>
        <strain evidence="8">CGMCC 1.15519</strain>
    </source>
</reference>
<dbReference type="Proteomes" id="UP000635071">
    <property type="component" value="Unassembled WGS sequence"/>
</dbReference>
<evidence type="ECO:0000313" key="8">
    <source>
        <dbReference type="EMBL" id="GGE03102.1"/>
    </source>
</evidence>
<proteinExistence type="predicted"/>
<dbReference type="InterPro" id="IPR003154">
    <property type="entry name" value="S1/P1nuclease"/>
</dbReference>
<sequence>MRRLIAIVTLLAATLSAPALAWGLTGHRIVGALAQDHLDARAQAGVSRILGTESLAEAAPWPDFMRSSSEAFWKQSVPLHYVTVPTGKSYAEVGAPSEGDAVTALAKFTAVVRNPASSLADRQRALRFIIHIVGDLHQPLHVGRPGDKGGNDVKVSFFGDPTNLHTVWDSTFIDREKLSYTEWANFLRVRQTPDNLDAWSNPDPQVWIAESAAARETIYPVTPDLGYAYVFEHKATLDLALERAGIRLAAYLNWIFASPSRQR</sequence>
<dbReference type="GO" id="GO:0003676">
    <property type="term" value="F:nucleic acid binding"/>
    <property type="evidence" value="ECO:0007669"/>
    <property type="project" value="InterPro"/>
</dbReference>
<comment type="caution">
    <text evidence="8">The sequence shown here is derived from an EMBL/GenBank/DDBJ whole genome shotgun (WGS) entry which is preliminary data.</text>
</comment>
<dbReference type="SUPFAM" id="SSF48537">
    <property type="entry name" value="Phospholipase C/P1 nuclease"/>
    <property type="match status" value="1"/>
</dbReference>
<gene>
    <name evidence="8" type="ORF">GCM10011529_06960</name>
</gene>
<dbReference type="GO" id="GO:0004519">
    <property type="term" value="F:endonuclease activity"/>
    <property type="evidence" value="ECO:0007669"/>
    <property type="project" value="UniProtKB-KW"/>
</dbReference>
<keyword evidence="2" id="KW-0479">Metal-binding</keyword>
<keyword evidence="7" id="KW-0732">Signal</keyword>
<feature type="signal peptide" evidence="7">
    <location>
        <begin position="1"/>
        <end position="21"/>
    </location>
</feature>
<organism evidence="8 9">
    <name type="scientific">Sandarakinorhabdus glacialis</name>
    <dbReference type="NCBI Taxonomy" id="1614636"/>
    <lineage>
        <taxon>Bacteria</taxon>
        <taxon>Pseudomonadati</taxon>
        <taxon>Pseudomonadota</taxon>
        <taxon>Alphaproteobacteria</taxon>
        <taxon>Sphingomonadales</taxon>
        <taxon>Sphingosinicellaceae</taxon>
        <taxon>Sandarakinorhabdus</taxon>
    </lineage>
</organism>
<evidence type="ECO:0000256" key="5">
    <source>
        <dbReference type="ARBA" id="ARBA00023157"/>
    </source>
</evidence>
<keyword evidence="1" id="KW-0540">Nuclease</keyword>
<keyword evidence="4" id="KW-0378">Hydrolase</keyword>
<keyword evidence="5" id="KW-1015">Disulfide bond</keyword>
<evidence type="ECO:0000256" key="2">
    <source>
        <dbReference type="ARBA" id="ARBA00022723"/>
    </source>
</evidence>
<dbReference type="GO" id="GO:0016788">
    <property type="term" value="F:hydrolase activity, acting on ester bonds"/>
    <property type="evidence" value="ECO:0007669"/>
    <property type="project" value="InterPro"/>
</dbReference>
<dbReference type="CDD" id="cd11010">
    <property type="entry name" value="S1-P1_nuclease"/>
    <property type="match status" value="1"/>
</dbReference>
<reference evidence="8" key="2">
    <citation type="submission" date="2020-09" db="EMBL/GenBank/DDBJ databases">
        <authorList>
            <person name="Sun Q."/>
            <person name="Zhou Y."/>
        </authorList>
    </citation>
    <scope>NUCLEOTIDE SEQUENCE</scope>
    <source>
        <strain evidence="8">CGMCC 1.15519</strain>
    </source>
</reference>
<keyword evidence="3 8" id="KW-0255">Endonuclease</keyword>
<dbReference type="InterPro" id="IPR008947">
    <property type="entry name" value="PLipase_C/P1_nuclease_dom_sf"/>
</dbReference>
<dbReference type="PANTHER" id="PTHR33146:SF26">
    <property type="entry name" value="ENDONUCLEASE 4"/>
    <property type="match status" value="1"/>
</dbReference>
<name>A0A916ZMJ5_9SPHN</name>
<evidence type="ECO:0000256" key="1">
    <source>
        <dbReference type="ARBA" id="ARBA00022722"/>
    </source>
</evidence>
<dbReference type="GO" id="GO:0006308">
    <property type="term" value="P:DNA catabolic process"/>
    <property type="evidence" value="ECO:0007669"/>
    <property type="project" value="InterPro"/>
</dbReference>
<evidence type="ECO:0000256" key="3">
    <source>
        <dbReference type="ARBA" id="ARBA00022759"/>
    </source>
</evidence>
<keyword evidence="9" id="KW-1185">Reference proteome</keyword>
<protein>
    <submittedName>
        <fullName evidence="8">Endonuclease</fullName>
    </submittedName>
</protein>
<dbReference type="GO" id="GO:0046872">
    <property type="term" value="F:metal ion binding"/>
    <property type="evidence" value="ECO:0007669"/>
    <property type="project" value="UniProtKB-KW"/>
</dbReference>
<evidence type="ECO:0000256" key="7">
    <source>
        <dbReference type="SAM" id="SignalP"/>
    </source>
</evidence>
<dbReference type="EMBL" id="BMJM01000002">
    <property type="protein sequence ID" value="GGE03102.1"/>
    <property type="molecule type" value="Genomic_DNA"/>
</dbReference>
<dbReference type="AlphaFoldDB" id="A0A916ZMJ5"/>
<dbReference type="PANTHER" id="PTHR33146">
    <property type="entry name" value="ENDONUCLEASE 4"/>
    <property type="match status" value="1"/>
</dbReference>
<accession>A0A916ZMJ5</accession>
<dbReference type="Pfam" id="PF02265">
    <property type="entry name" value="S1-P1_nuclease"/>
    <property type="match status" value="1"/>
</dbReference>